<evidence type="ECO:0000256" key="7">
    <source>
        <dbReference type="ARBA" id="ARBA00023136"/>
    </source>
</evidence>
<evidence type="ECO:0000256" key="6">
    <source>
        <dbReference type="ARBA" id="ARBA00022989"/>
    </source>
</evidence>
<keyword evidence="6 8" id="KW-1133">Transmembrane helix</keyword>
<accession>A0A160FKR2</accession>
<feature type="transmembrane region" description="Helical" evidence="8">
    <location>
        <begin position="203"/>
        <end position="223"/>
    </location>
</feature>
<dbReference type="SUPFAM" id="SSF161098">
    <property type="entry name" value="MetI-like"/>
    <property type="match status" value="1"/>
</dbReference>
<feature type="transmembrane region" description="Helical" evidence="8">
    <location>
        <begin position="259"/>
        <end position="278"/>
    </location>
</feature>
<evidence type="ECO:0000256" key="1">
    <source>
        <dbReference type="ARBA" id="ARBA00004651"/>
    </source>
</evidence>
<dbReference type="InterPro" id="IPR000515">
    <property type="entry name" value="MetI-like"/>
</dbReference>
<evidence type="ECO:0000259" key="9">
    <source>
        <dbReference type="PROSITE" id="PS50928"/>
    </source>
</evidence>
<sequence length="296" mass="31710">MPIENVLRRAGSILHLAIFFSFLYLPILMLVAYSFNANPVSMMTWKGFTFDWYLRVLANLGFTHNASTAVGASDLQLYSDPNLGRSLINTLIVAGSSSTIATVVGTLSALGIARTESRLKTLLRSAVYMPIVIPDIVLGIGLLVMFSTIGFPLGRLSVILAHTVFLSSYATVVVAARLVGMDRSLEEASADLGARPLTTFRRVTLPGIAPPILAGFLLCLVISFDDLVIAYFTSGVGSTTLPVYLFGAIKRNVSPEINAVSVLMMLASLALVTVSLLVRRPGRSLGKTQDAPLPFA</sequence>
<dbReference type="RefSeq" id="WP_063496457.1">
    <property type="nucleotide sequence ID" value="NZ_CP014578.1"/>
</dbReference>
<dbReference type="InterPro" id="IPR035906">
    <property type="entry name" value="MetI-like_sf"/>
</dbReference>
<feature type="transmembrane region" description="Helical" evidence="8">
    <location>
        <begin position="158"/>
        <end position="179"/>
    </location>
</feature>
<comment type="similarity">
    <text evidence="2">Belongs to the binding-protein-dependent transport system permease family. CysTW subfamily.</text>
</comment>
<name>A0A160FKR2_9BURK</name>
<dbReference type="CDD" id="cd06261">
    <property type="entry name" value="TM_PBP2"/>
    <property type="match status" value="1"/>
</dbReference>
<keyword evidence="5 8" id="KW-0812">Transmembrane</keyword>
<evidence type="ECO:0000256" key="8">
    <source>
        <dbReference type="RuleBase" id="RU363032"/>
    </source>
</evidence>
<keyword evidence="3 8" id="KW-0813">Transport</keyword>
<dbReference type="EMBL" id="CP014578">
    <property type="protein sequence ID" value="ANB73049.1"/>
    <property type="molecule type" value="Genomic_DNA"/>
</dbReference>
<gene>
    <name evidence="10" type="ORF">AYM40_12245</name>
</gene>
<dbReference type="STRING" id="1804984.AYM40_12245"/>
<protein>
    <recommendedName>
        <fullName evidence="9">ABC transmembrane type-1 domain-containing protein</fullName>
    </recommendedName>
</protein>
<dbReference type="AlphaFoldDB" id="A0A160FKR2"/>
<evidence type="ECO:0000256" key="3">
    <source>
        <dbReference type="ARBA" id="ARBA00022448"/>
    </source>
</evidence>
<organism evidence="10 11">
    <name type="scientific">Paraburkholderia phytofirmans OLGA172</name>
    <dbReference type="NCBI Taxonomy" id="1417228"/>
    <lineage>
        <taxon>Bacteria</taxon>
        <taxon>Pseudomonadati</taxon>
        <taxon>Pseudomonadota</taxon>
        <taxon>Betaproteobacteria</taxon>
        <taxon>Burkholderiales</taxon>
        <taxon>Burkholderiaceae</taxon>
        <taxon>Paraburkholderia</taxon>
    </lineage>
</organism>
<dbReference type="PANTHER" id="PTHR43848:SF2">
    <property type="entry name" value="PUTRESCINE TRANSPORT SYSTEM PERMEASE PROTEIN POTI"/>
    <property type="match status" value="1"/>
</dbReference>
<dbReference type="Proteomes" id="UP000076852">
    <property type="component" value="Chromosome 1"/>
</dbReference>
<evidence type="ECO:0000256" key="2">
    <source>
        <dbReference type="ARBA" id="ARBA00007069"/>
    </source>
</evidence>
<evidence type="ECO:0000256" key="5">
    <source>
        <dbReference type="ARBA" id="ARBA00022692"/>
    </source>
</evidence>
<dbReference type="PROSITE" id="PS50928">
    <property type="entry name" value="ABC_TM1"/>
    <property type="match status" value="1"/>
</dbReference>
<keyword evidence="11" id="KW-1185">Reference proteome</keyword>
<feature type="transmembrane region" description="Helical" evidence="8">
    <location>
        <begin position="125"/>
        <end position="146"/>
    </location>
</feature>
<feature type="transmembrane region" description="Helical" evidence="8">
    <location>
        <begin position="12"/>
        <end position="35"/>
    </location>
</feature>
<dbReference type="GO" id="GO:0055085">
    <property type="term" value="P:transmembrane transport"/>
    <property type="evidence" value="ECO:0007669"/>
    <property type="project" value="InterPro"/>
</dbReference>
<dbReference type="GO" id="GO:0005886">
    <property type="term" value="C:plasma membrane"/>
    <property type="evidence" value="ECO:0007669"/>
    <property type="project" value="UniProtKB-SubCell"/>
</dbReference>
<keyword evidence="4" id="KW-1003">Cell membrane</keyword>
<feature type="domain" description="ABC transmembrane type-1" evidence="9">
    <location>
        <begin position="87"/>
        <end position="275"/>
    </location>
</feature>
<dbReference type="OrthoDB" id="9782004at2"/>
<keyword evidence="7 8" id="KW-0472">Membrane</keyword>
<dbReference type="Gene3D" id="1.10.3720.10">
    <property type="entry name" value="MetI-like"/>
    <property type="match status" value="1"/>
</dbReference>
<feature type="transmembrane region" description="Helical" evidence="8">
    <location>
        <begin position="87"/>
        <end position="113"/>
    </location>
</feature>
<evidence type="ECO:0000256" key="4">
    <source>
        <dbReference type="ARBA" id="ARBA00022475"/>
    </source>
</evidence>
<feature type="transmembrane region" description="Helical" evidence="8">
    <location>
        <begin position="229"/>
        <end position="247"/>
    </location>
</feature>
<proteinExistence type="inferred from homology"/>
<reference evidence="10 11" key="1">
    <citation type="journal article" date="2016" name="Gene">
        <title>PacBio SMRT assembly of a complex multi-replicon genome reveals chlorocatechol degradative operon in a region of genome plasticity.</title>
        <authorList>
            <person name="Ricker N."/>
            <person name="Shen S.Y."/>
            <person name="Goordial J."/>
            <person name="Jin S."/>
            <person name="Fulthorpe R.R."/>
        </authorList>
    </citation>
    <scope>NUCLEOTIDE SEQUENCE [LARGE SCALE GENOMIC DNA]</scope>
    <source>
        <strain evidence="10 11">OLGA172</strain>
    </source>
</reference>
<dbReference type="InterPro" id="IPR051789">
    <property type="entry name" value="Bact_Polyamine_Transport"/>
</dbReference>
<evidence type="ECO:0000313" key="10">
    <source>
        <dbReference type="EMBL" id="ANB73049.1"/>
    </source>
</evidence>
<dbReference type="PANTHER" id="PTHR43848">
    <property type="entry name" value="PUTRESCINE TRANSPORT SYSTEM PERMEASE PROTEIN POTI"/>
    <property type="match status" value="1"/>
</dbReference>
<evidence type="ECO:0000313" key="11">
    <source>
        <dbReference type="Proteomes" id="UP000076852"/>
    </source>
</evidence>
<dbReference type="Pfam" id="PF00528">
    <property type="entry name" value="BPD_transp_1"/>
    <property type="match status" value="1"/>
</dbReference>
<comment type="subcellular location">
    <subcellularLocation>
        <location evidence="1 8">Cell membrane</location>
        <topology evidence="1 8">Multi-pass membrane protein</topology>
    </subcellularLocation>
</comment>
<dbReference type="KEGG" id="buz:AYM40_12245"/>